<dbReference type="SUPFAM" id="SSF103088">
    <property type="entry name" value="OmpA-like"/>
    <property type="match status" value="1"/>
</dbReference>
<name>A0ABW0NPX0_9MICO</name>
<keyword evidence="10" id="KW-0282">Flagellum</keyword>
<dbReference type="Proteomes" id="UP001596039">
    <property type="component" value="Unassembled WGS sequence"/>
</dbReference>
<keyword evidence="3" id="KW-1003">Cell membrane</keyword>
<keyword evidence="10" id="KW-0966">Cell projection</keyword>
<organism evidence="10 11">
    <name type="scientific">Lysinimonas soli</name>
    <dbReference type="NCBI Taxonomy" id="1074233"/>
    <lineage>
        <taxon>Bacteria</taxon>
        <taxon>Bacillati</taxon>
        <taxon>Actinomycetota</taxon>
        <taxon>Actinomycetes</taxon>
        <taxon>Micrococcales</taxon>
        <taxon>Microbacteriaceae</taxon>
        <taxon>Lysinimonas</taxon>
    </lineage>
</organism>
<feature type="domain" description="OmpA-like" evidence="9">
    <location>
        <begin position="129"/>
        <end position="249"/>
    </location>
</feature>
<comment type="similarity">
    <text evidence="2">Belongs to the MotB family.</text>
</comment>
<dbReference type="PANTHER" id="PTHR30329:SF21">
    <property type="entry name" value="LIPOPROTEIN YIAD-RELATED"/>
    <property type="match status" value="1"/>
</dbReference>
<dbReference type="CDD" id="cd07185">
    <property type="entry name" value="OmpA_C-like"/>
    <property type="match status" value="1"/>
</dbReference>
<evidence type="ECO:0000256" key="4">
    <source>
        <dbReference type="ARBA" id="ARBA00022692"/>
    </source>
</evidence>
<keyword evidence="5 8" id="KW-1133">Transmembrane helix</keyword>
<evidence type="ECO:0000256" key="1">
    <source>
        <dbReference type="ARBA" id="ARBA00004162"/>
    </source>
</evidence>
<keyword evidence="11" id="KW-1185">Reference proteome</keyword>
<evidence type="ECO:0000256" key="3">
    <source>
        <dbReference type="ARBA" id="ARBA00022475"/>
    </source>
</evidence>
<feature type="transmembrane region" description="Helical" evidence="8">
    <location>
        <begin position="25"/>
        <end position="45"/>
    </location>
</feature>
<dbReference type="PANTHER" id="PTHR30329">
    <property type="entry name" value="STATOR ELEMENT OF FLAGELLAR MOTOR COMPLEX"/>
    <property type="match status" value="1"/>
</dbReference>
<keyword evidence="6 7" id="KW-0472">Membrane</keyword>
<reference evidence="11" key="1">
    <citation type="journal article" date="2019" name="Int. J. Syst. Evol. Microbiol.">
        <title>The Global Catalogue of Microorganisms (GCM) 10K type strain sequencing project: providing services to taxonomists for standard genome sequencing and annotation.</title>
        <authorList>
            <consortium name="The Broad Institute Genomics Platform"/>
            <consortium name="The Broad Institute Genome Sequencing Center for Infectious Disease"/>
            <person name="Wu L."/>
            <person name="Ma J."/>
        </authorList>
    </citation>
    <scope>NUCLEOTIDE SEQUENCE [LARGE SCALE GENOMIC DNA]</scope>
    <source>
        <strain evidence="11">CGMCC 4.6997</strain>
    </source>
</reference>
<evidence type="ECO:0000256" key="7">
    <source>
        <dbReference type="PROSITE-ProRule" id="PRU00473"/>
    </source>
</evidence>
<evidence type="ECO:0000313" key="10">
    <source>
        <dbReference type="EMBL" id="MFC5502350.1"/>
    </source>
</evidence>
<comment type="caution">
    <text evidence="10">The sequence shown here is derived from an EMBL/GenBank/DDBJ whole genome shotgun (WGS) entry which is preliminary data.</text>
</comment>
<evidence type="ECO:0000256" key="6">
    <source>
        <dbReference type="ARBA" id="ARBA00023136"/>
    </source>
</evidence>
<dbReference type="RefSeq" id="WP_386740046.1">
    <property type="nucleotide sequence ID" value="NZ_JBHSMG010000002.1"/>
</dbReference>
<evidence type="ECO:0000313" key="11">
    <source>
        <dbReference type="Proteomes" id="UP001596039"/>
    </source>
</evidence>
<keyword evidence="10" id="KW-0969">Cilium</keyword>
<comment type="subcellular location">
    <subcellularLocation>
        <location evidence="1">Cell membrane</location>
        <topology evidence="1">Single-pass membrane protein</topology>
    </subcellularLocation>
</comment>
<dbReference type="Pfam" id="PF13677">
    <property type="entry name" value="MotB_plug"/>
    <property type="match status" value="1"/>
</dbReference>
<dbReference type="Gene3D" id="3.30.1330.60">
    <property type="entry name" value="OmpA-like domain"/>
    <property type="match status" value="1"/>
</dbReference>
<dbReference type="EMBL" id="JBHSMG010000002">
    <property type="protein sequence ID" value="MFC5502350.1"/>
    <property type="molecule type" value="Genomic_DNA"/>
</dbReference>
<keyword evidence="4 8" id="KW-0812">Transmembrane</keyword>
<gene>
    <name evidence="10" type="ORF">ACFPJ4_08880</name>
</gene>
<evidence type="ECO:0000256" key="2">
    <source>
        <dbReference type="ARBA" id="ARBA00008914"/>
    </source>
</evidence>
<dbReference type="InterPro" id="IPR050330">
    <property type="entry name" value="Bact_OuterMem_StrucFunc"/>
</dbReference>
<evidence type="ECO:0000256" key="8">
    <source>
        <dbReference type="SAM" id="Phobius"/>
    </source>
</evidence>
<dbReference type="InterPro" id="IPR025713">
    <property type="entry name" value="MotB-like_N_dom"/>
</dbReference>
<protein>
    <submittedName>
        <fullName evidence="10">Flagellar motor protein MotB</fullName>
    </submittedName>
</protein>
<dbReference type="Pfam" id="PF00691">
    <property type="entry name" value="OmpA"/>
    <property type="match status" value="1"/>
</dbReference>
<dbReference type="PROSITE" id="PS51123">
    <property type="entry name" value="OMPA_2"/>
    <property type="match status" value="1"/>
</dbReference>
<sequence length="266" mass="28324">MTRRHKLSHGGEHEAGGSERWTTSYMDMVTVLMCLFIVLYAMSTVDKDKFEKLRLALSTGFGVTKTEKIDTARGIVVPAADAGKKGVDTTNYNAAVSEVARLTSVQNSIAQSLQAQGLSSSVSFSITSDGLTISLVGAASFFTGNSAVLQPDTDRILNIIGPVLTTIPNQVAVEGHADSHSTPAPYASDWDLAAARSTAVLKYLVTITGVAQTQIYSSSYGSARPLSPDMPPSQYGLNRRVDIVIRSAATDDVKVLMAQVLAAEHR</sequence>
<proteinExistence type="inferred from homology"/>
<evidence type="ECO:0000259" key="9">
    <source>
        <dbReference type="PROSITE" id="PS51123"/>
    </source>
</evidence>
<dbReference type="InterPro" id="IPR036737">
    <property type="entry name" value="OmpA-like_sf"/>
</dbReference>
<accession>A0ABW0NPX0</accession>
<evidence type="ECO:0000256" key="5">
    <source>
        <dbReference type="ARBA" id="ARBA00022989"/>
    </source>
</evidence>
<dbReference type="InterPro" id="IPR006665">
    <property type="entry name" value="OmpA-like"/>
</dbReference>